<name>Q9TX36_STRPU</name>
<proteinExistence type="predicted"/>
<dbReference type="PANTHER" id="PTHR37984:SF5">
    <property type="entry name" value="PROTEIN NYNRIN-LIKE"/>
    <property type="match status" value="1"/>
</dbReference>
<dbReference type="SUPFAM" id="SSF56672">
    <property type="entry name" value="DNA/RNA polymerases"/>
    <property type="match status" value="1"/>
</dbReference>
<dbReference type="InterPro" id="IPR043502">
    <property type="entry name" value="DNA/RNA_pol_sf"/>
</dbReference>
<dbReference type="FunFam" id="3.30.70.270:FF:000115">
    <property type="entry name" value="Polyprotein of retroviral origin, putative"/>
    <property type="match status" value="1"/>
</dbReference>
<dbReference type="Pfam" id="PF17919">
    <property type="entry name" value="RT_RNaseH_2"/>
    <property type="match status" value="1"/>
</dbReference>
<reference key="1">
    <citation type="journal article" date="1995" name="J. Mol. Evol.">
        <title>Gypsy/Ty3-class retrotransposons integrated in the DNA of herring, tunicate, and echinoderms.</title>
        <authorList>
            <person name="Britten R.J."/>
            <person name="McCormack T.J."/>
            <person name="Mears T.L."/>
            <person name="Davidson E.H."/>
        </authorList>
    </citation>
    <scope>NUCLEOTIDE SEQUENCE</scope>
</reference>
<evidence type="ECO:0000259" key="2">
    <source>
        <dbReference type="Pfam" id="PF17919"/>
    </source>
</evidence>
<keyword evidence="1" id="KW-0511">Multifunctional enzyme</keyword>
<dbReference type="InterPro" id="IPR043128">
    <property type="entry name" value="Rev_trsase/Diguanyl_cyclase"/>
</dbReference>
<feature type="domain" description="Reverse transcriptase/retrotransposon-derived protein RNase H-like" evidence="2">
    <location>
        <begin position="74"/>
        <end position="173"/>
    </location>
</feature>
<dbReference type="GO" id="GO:0003824">
    <property type="term" value="F:catalytic activity"/>
    <property type="evidence" value="ECO:0007669"/>
    <property type="project" value="UniProtKB-KW"/>
</dbReference>
<sequence>NVSQMTFIGDVISEQGVQPDPKKVAAILNMERPQNKQDVQRFLGMINYQGKFIPDLYKVSPRRSRLEKTNEWMWQDAQEEAWCQLKEALTQDPDPCLHFYDSTKPTKLSVDASKNGDRMLLQQHDQNWFPIAYASRAMTDAETRYAQIEKELLAMRSACERFHQYVHGRQVEVK</sequence>
<dbReference type="Gene3D" id="3.30.70.270">
    <property type="match status" value="1"/>
</dbReference>
<organism>
    <name type="scientific">Strongylocentrotus purpuratus</name>
    <name type="common">Purple sea urchin</name>
    <dbReference type="NCBI Taxonomy" id="7668"/>
    <lineage>
        <taxon>Eukaryota</taxon>
        <taxon>Metazoa</taxon>
        <taxon>Echinodermata</taxon>
        <taxon>Eleutherozoa</taxon>
        <taxon>Echinozoa</taxon>
        <taxon>Echinoidea</taxon>
        <taxon>Euechinoidea</taxon>
        <taxon>Echinacea</taxon>
        <taxon>Camarodonta</taxon>
        <taxon>Echinidea</taxon>
        <taxon>Strongylocentrotidae</taxon>
        <taxon>Strongylocentrotus</taxon>
    </lineage>
</organism>
<protein>
    <submittedName>
        <fullName>POL protein</fullName>
    </submittedName>
</protein>
<evidence type="ECO:0000256" key="1">
    <source>
        <dbReference type="ARBA" id="ARBA00023268"/>
    </source>
</evidence>
<dbReference type="PANTHER" id="PTHR37984">
    <property type="entry name" value="PROTEIN CBG26694"/>
    <property type="match status" value="1"/>
</dbReference>
<dbReference type="AlphaFoldDB" id="Q9TX36"/>
<dbReference type="InterPro" id="IPR041577">
    <property type="entry name" value="RT_RNaseH_2"/>
</dbReference>
<accession>Q9TX36</accession>
<dbReference type="InterPro" id="IPR050951">
    <property type="entry name" value="Retrovirus_Pol_polyprotein"/>
</dbReference>
<dbReference type="FunFam" id="3.10.20.370:FF:000001">
    <property type="entry name" value="Retrovirus-related Pol polyprotein from transposon 17.6-like protein"/>
    <property type="match status" value="1"/>
</dbReference>